<dbReference type="Pfam" id="PF01261">
    <property type="entry name" value="AP_endonuc_2"/>
    <property type="match status" value="1"/>
</dbReference>
<dbReference type="SUPFAM" id="SSF51658">
    <property type="entry name" value="Xylose isomerase-like"/>
    <property type="match status" value="1"/>
</dbReference>
<dbReference type="Gene3D" id="3.20.20.150">
    <property type="entry name" value="Divalent-metal-dependent TIM barrel enzymes"/>
    <property type="match status" value="2"/>
</dbReference>
<proteinExistence type="predicted"/>
<reference evidence="2" key="1">
    <citation type="submission" date="2021-05" db="EMBL/GenBank/DDBJ databases">
        <title>Energy efficiency and biological interactions define the core microbiome of deep oligotrophic groundwater.</title>
        <authorList>
            <person name="Mehrshad M."/>
            <person name="Lopez-Fernandez M."/>
            <person name="Bell E."/>
            <person name="Bernier-Latmani R."/>
            <person name="Bertilsson S."/>
            <person name="Dopson M."/>
        </authorList>
    </citation>
    <scope>NUCLEOTIDE SEQUENCE</scope>
    <source>
        <strain evidence="2">Modern_marine.mb.64</strain>
    </source>
</reference>
<dbReference type="GO" id="GO:0016853">
    <property type="term" value="F:isomerase activity"/>
    <property type="evidence" value="ECO:0007669"/>
    <property type="project" value="UniProtKB-KW"/>
</dbReference>
<dbReference type="AlphaFoldDB" id="A0A948RXF7"/>
<feature type="domain" description="Xylose isomerase-like TIM barrel" evidence="1">
    <location>
        <begin position="47"/>
        <end position="202"/>
    </location>
</feature>
<dbReference type="InterPro" id="IPR013022">
    <property type="entry name" value="Xyl_isomerase-like_TIM-brl"/>
</dbReference>
<protein>
    <submittedName>
        <fullName evidence="2">Sugar phosphate isomerase/epimerase</fullName>
    </submittedName>
</protein>
<dbReference type="EMBL" id="JAHJDP010000087">
    <property type="protein sequence ID" value="MBU2692271.1"/>
    <property type="molecule type" value="Genomic_DNA"/>
</dbReference>
<comment type="caution">
    <text evidence="2">The sequence shown here is derived from an EMBL/GenBank/DDBJ whole genome shotgun (WGS) entry which is preliminary data.</text>
</comment>
<dbReference type="PANTHER" id="PTHR12110">
    <property type="entry name" value="HYDROXYPYRUVATE ISOMERASE"/>
    <property type="match status" value="1"/>
</dbReference>
<evidence type="ECO:0000313" key="2">
    <source>
        <dbReference type="EMBL" id="MBU2692271.1"/>
    </source>
</evidence>
<dbReference type="Proteomes" id="UP000777784">
    <property type="component" value="Unassembled WGS sequence"/>
</dbReference>
<gene>
    <name evidence="2" type="ORF">KJ970_15215</name>
</gene>
<organism evidence="2 3">
    <name type="scientific">Eiseniibacteriota bacterium</name>
    <dbReference type="NCBI Taxonomy" id="2212470"/>
    <lineage>
        <taxon>Bacteria</taxon>
        <taxon>Candidatus Eiseniibacteriota</taxon>
    </lineage>
</organism>
<dbReference type="PANTHER" id="PTHR12110:SF21">
    <property type="entry name" value="XYLOSE ISOMERASE-LIKE TIM BARREL DOMAIN-CONTAINING PROTEIN"/>
    <property type="match status" value="1"/>
</dbReference>
<dbReference type="InterPro" id="IPR050312">
    <property type="entry name" value="IolE/XylAMocC-like"/>
</dbReference>
<name>A0A948RXF7_UNCEI</name>
<accession>A0A948RXF7</accession>
<evidence type="ECO:0000259" key="1">
    <source>
        <dbReference type="Pfam" id="PF01261"/>
    </source>
</evidence>
<dbReference type="InterPro" id="IPR036237">
    <property type="entry name" value="Xyl_isomerase-like_sf"/>
</dbReference>
<sequence length="240" mass="26442">MPSQPLGMFAWFGYRLPLEQRVGLIAQAGFSTTCLWFGEDEELVAGNMADRMPDMARDAGLSVDNLHAPFEGCNALWSDTKSAISAASHPYVLVARAEELGVILAVENTRSPLHIDFLLSSIESRHLALCYDSSHDFISGHPPCALLRKWGYRLVTTHLSDNNGVTDDHYLPGDGRIDWDIIQDAFPKTQYSGALMLEVVPQTGEVPAPEQFTRMAYSRALDQRSKIGLRGPADDAPPRA</sequence>
<keyword evidence="2" id="KW-0413">Isomerase</keyword>
<evidence type="ECO:0000313" key="3">
    <source>
        <dbReference type="Proteomes" id="UP000777784"/>
    </source>
</evidence>